<dbReference type="EMBL" id="KV454013">
    <property type="protein sequence ID" value="ODV95848.1"/>
    <property type="molecule type" value="Genomic_DNA"/>
</dbReference>
<feature type="transmembrane region" description="Helical" evidence="1">
    <location>
        <begin position="12"/>
        <end position="35"/>
    </location>
</feature>
<dbReference type="OrthoDB" id="10251048at2759"/>
<dbReference type="InterPro" id="IPR006357">
    <property type="entry name" value="HAD-SF_hydro_IIA"/>
</dbReference>
<dbReference type="SUPFAM" id="SSF56784">
    <property type="entry name" value="HAD-like"/>
    <property type="match status" value="1"/>
</dbReference>
<reference evidence="3" key="1">
    <citation type="submission" date="2016-05" db="EMBL/GenBank/DDBJ databases">
        <title>Comparative genomics of biotechnologically important yeasts.</title>
        <authorList>
            <consortium name="DOE Joint Genome Institute"/>
            <person name="Riley R."/>
            <person name="Haridas S."/>
            <person name="Wolfe K.H."/>
            <person name="Lopes M.R."/>
            <person name="Hittinger C.T."/>
            <person name="Goker M."/>
            <person name="Salamov A."/>
            <person name="Wisecaver J."/>
            <person name="Long T.M."/>
            <person name="Aerts A.L."/>
            <person name="Barry K."/>
            <person name="Choi C."/>
            <person name="Clum A."/>
            <person name="Coughlan A.Y."/>
            <person name="Deshpande S."/>
            <person name="Douglass A.P."/>
            <person name="Hanson S.J."/>
            <person name="Klenk H.-P."/>
            <person name="Labutti K."/>
            <person name="Lapidus A."/>
            <person name="Lindquist E."/>
            <person name="Lipzen A."/>
            <person name="Meier-Kolthoff J.P."/>
            <person name="Ohm R.A."/>
            <person name="Otillar R.P."/>
            <person name="Pangilinan J."/>
            <person name="Peng Y."/>
            <person name="Rokas A."/>
            <person name="Rosa C.A."/>
            <person name="Scheuner C."/>
            <person name="Sibirny A.A."/>
            <person name="Slot J.C."/>
            <person name="Stielow J.B."/>
            <person name="Sun H."/>
            <person name="Kurtzman C.P."/>
            <person name="Blackwell M."/>
            <person name="Grigoriev I.V."/>
            <person name="Jeffries T.W."/>
        </authorList>
    </citation>
    <scope>NUCLEOTIDE SEQUENCE [LARGE SCALE GENOMIC DNA]</scope>
    <source>
        <strain evidence="3">NRRL Y-2460</strain>
    </source>
</reference>
<dbReference type="Pfam" id="PF13344">
    <property type="entry name" value="Hydrolase_6"/>
    <property type="match status" value="1"/>
</dbReference>
<dbReference type="InterPro" id="IPR023214">
    <property type="entry name" value="HAD_sf"/>
</dbReference>
<dbReference type="GO" id="GO:0046474">
    <property type="term" value="P:glycerophospholipid biosynthetic process"/>
    <property type="evidence" value="ECO:0007669"/>
    <property type="project" value="TreeGrafter"/>
</dbReference>
<evidence type="ECO:0008006" key="4">
    <source>
        <dbReference type="Google" id="ProtNLM"/>
    </source>
</evidence>
<dbReference type="PANTHER" id="PTHR14269">
    <property type="entry name" value="CDP-DIACYLGLYCEROL--GLYCEROL-3-PHOSPHATE 3-PHOSPHATIDYLTRANSFERASE-RELATED"/>
    <property type="match status" value="1"/>
</dbReference>
<evidence type="ECO:0000313" key="3">
    <source>
        <dbReference type="Proteomes" id="UP000094236"/>
    </source>
</evidence>
<accession>A0A1E4TW15</accession>
<dbReference type="GO" id="GO:0005739">
    <property type="term" value="C:mitochondrion"/>
    <property type="evidence" value="ECO:0007669"/>
    <property type="project" value="TreeGrafter"/>
</dbReference>
<dbReference type="PANTHER" id="PTHR14269:SF57">
    <property type="entry name" value="SUPERFAMILY HYDROLASE, PUTATIVE (AFU_ORTHOLOGUE AFUA_2G02580)-RELATED"/>
    <property type="match status" value="1"/>
</dbReference>
<keyword evidence="3" id="KW-1185">Reference proteome</keyword>
<dbReference type="AlphaFoldDB" id="A0A1E4TW15"/>
<feature type="transmembrane region" description="Helical" evidence="1">
    <location>
        <begin position="42"/>
        <end position="68"/>
    </location>
</feature>
<dbReference type="Proteomes" id="UP000094236">
    <property type="component" value="Unassembled WGS sequence"/>
</dbReference>
<evidence type="ECO:0000313" key="2">
    <source>
        <dbReference type="EMBL" id="ODV95848.1"/>
    </source>
</evidence>
<gene>
    <name evidence="2" type="ORF">PACTADRAFT_2155</name>
</gene>
<dbReference type="NCBIfam" id="TIGR01456">
    <property type="entry name" value="CECR5"/>
    <property type="match status" value="1"/>
</dbReference>
<organism evidence="2 3">
    <name type="scientific">Pachysolen tannophilus NRRL Y-2460</name>
    <dbReference type="NCBI Taxonomy" id="669874"/>
    <lineage>
        <taxon>Eukaryota</taxon>
        <taxon>Fungi</taxon>
        <taxon>Dikarya</taxon>
        <taxon>Ascomycota</taxon>
        <taxon>Saccharomycotina</taxon>
        <taxon>Pichiomycetes</taxon>
        <taxon>Pachysolenaceae</taxon>
        <taxon>Pachysolen</taxon>
    </lineage>
</organism>
<name>A0A1E4TW15_PACTA</name>
<protein>
    <recommendedName>
        <fullName evidence="4">TIGR01456 family HAD hydrolase</fullName>
    </recommendedName>
</protein>
<dbReference type="Gene3D" id="3.40.50.1000">
    <property type="entry name" value="HAD superfamily/HAD-like"/>
    <property type="match status" value="2"/>
</dbReference>
<dbReference type="InterPro" id="IPR036412">
    <property type="entry name" value="HAD-like_sf"/>
</dbReference>
<proteinExistence type="predicted"/>
<keyword evidence="1" id="KW-1133">Transmembrane helix</keyword>
<dbReference type="Pfam" id="PF13242">
    <property type="entry name" value="Hydrolase_like"/>
    <property type="match status" value="1"/>
</dbReference>
<dbReference type="STRING" id="669874.A0A1E4TW15"/>
<sequence length="569" mass="64453">MGLLSYFDPNNHLVFLLSFSYLLNHKDVAAIALVVKFCYNLVIYSSISISFMVFLPVLLLIVADWLIYSFRVVKYDIFKCRWVGNYSSSGDIPGVTNLVKNSPSLTSFLMFYTYKNKSDFDSSDCLDPIDDSSNNDEIIGDTSNSGKVYLKSEPDSNKIKEYDNTKKNFAITGSNMLFSRKVVGFNLVKNFSFCTRKLYSTTEKLRPDELAFVFDIDGVIMRGSKPIIAATKTLNTLKSLKIPFILLTNGGGKLEKSRTKFLSEKLRVDLSPLQIVQSHTPFKCLINKFSRVLVVGGPEDKSRYVAVNYGFKDVIIPADVIRANNAVWPYAQYTDSQLLKWSFDNERTNLFGPKAKPIECILVFNDSRDMGSDIQIILELLNSQDGFLGTKRNFDKNSSKPSIPIYFSNNDFVWANDYQLPRFGQGALKIMIDSLYKHSNGVDFLESTVIGKPEKVTYDYAHHALIDWRKNILQEDQNHHNNDLEQVVPELGKPPVNSPLKKVFMVGDNPESDIIGTNNYGWESILVRTGVFKDQDFIDDKAGKYARPTIGIFDDVDCGVNHILNHYLS</sequence>
<dbReference type="InterPro" id="IPR050324">
    <property type="entry name" value="CDP-alcohol_PTase-I"/>
</dbReference>
<dbReference type="InterPro" id="IPR006353">
    <property type="entry name" value="HAD-SF_hydro_IIA_CECR5"/>
</dbReference>
<dbReference type="NCBIfam" id="TIGR01460">
    <property type="entry name" value="HAD-SF-IIA"/>
    <property type="match status" value="1"/>
</dbReference>
<evidence type="ECO:0000256" key="1">
    <source>
        <dbReference type="SAM" id="Phobius"/>
    </source>
</evidence>
<keyword evidence="1" id="KW-0472">Membrane</keyword>
<keyword evidence="1" id="KW-0812">Transmembrane</keyword>